<dbReference type="InterPro" id="IPR014710">
    <property type="entry name" value="RmlC-like_jellyroll"/>
</dbReference>
<gene>
    <name evidence="2" type="ORF">SAMN05216282_11741</name>
</gene>
<accession>A0A1G9FNV1</accession>
<dbReference type="PANTHER" id="PTHR46797">
    <property type="entry name" value="HTH-TYPE TRANSCRIPTIONAL REGULATOR"/>
    <property type="match status" value="1"/>
</dbReference>
<dbReference type="InterPro" id="IPR013096">
    <property type="entry name" value="Cupin_2"/>
</dbReference>
<organism evidence="2 3">
    <name type="scientific">Cryobacterium psychrotolerans</name>
    <dbReference type="NCBI Taxonomy" id="386301"/>
    <lineage>
        <taxon>Bacteria</taxon>
        <taxon>Bacillati</taxon>
        <taxon>Actinomycetota</taxon>
        <taxon>Actinomycetes</taxon>
        <taxon>Micrococcales</taxon>
        <taxon>Microbacteriaceae</taxon>
        <taxon>Cryobacterium</taxon>
    </lineage>
</organism>
<dbReference type="CDD" id="cd00093">
    <property type="entry name" value="HTH_XRE"/>
    <property type="match status" value="1"/>
</dbReference>
<name>A0A1G9FNV1_9MICO</name>
<dbReference type="OrthoDB" id="5114244at2"/>
<dbReference type="SUPFAM" id="SSF47413">
    <property type="entry name" value="lambda repressor-like DNA-binding domains"/>
    <property type="match status" value="1"/>
</dbReference>
<dbReference type="Pfam" id="PF01381">
    <property type="entry name" value="HTH_3"/>
    <property type="match status" value="1"/>
</dbReference>
<evidence type="ECO:0000256" key="1">
    <source>
        <dbReference type="ARBA" id="ARBA00023125"/>
    </source>
</evidence>
<dbReference type="GO" id="GO:0005829">
    <property type="term" value="C:cytosol"/>
    <property type="evidence" value="ECO:0007669"/>
    <property type="project" value="TreeGrafter"/>
</dbReference>
<dbReference type="AlphaFoldDB" id="A0A1G9FNV1"/>
<dbReference type="PANTHER" id="PTHR46797:SF1">
    <property type="entry name" value="METHYLPHOSPHONATE SYNTHASE"/>
    <property type="match status" value="1"/>
</dbReference>
<dbReference type="GO" id="GO:0003700">
    <property type="term" value="F:DNA-binding transcription factor activity"/>
    <property type="evidence" value="ECO:0007669"/>
    <property type="project" value="TreeGrafter"/>
</dbReference>
<dbReference type="SUPFAM" id="SSF51182">
    <property type="entry name" value="RmlC-like cupins"/>
    <property type="match status" value="1"/>
</dbReference>
<dbReference type="InterPro" id="IPR010982">
    <property type="entry name" value="Lambda_DNA-bd_dom_sf"/>
</dbReference>
<keyword evidence="3" id="KW-1185">Reference proteome</keyword>
<dbReference type="PROSITE" id="PS50943">
    <property type="entry name" value="HTH_CROC1"/>
    <property type="match status" value="1"/>
</dbReference>
<dbReference type="InterPro" id="IPR011051">
    <property type="entry name" value="RmlC_Cupin_sf"/>
</dbReference>
<dbReference type="EMBL" id="FNFU01000017">
    <property type="protein sequence ID" value="SDK90108.1"/>
    <property type="molecule type" value="Genomic_DNA"/>
</dbReference>
<dbReference type="InterPro" id="IPR050807">
    <property type="entry name" value="TransReg_Diox_bact_type"/>
</dbReference>
<evidence type="ECO:0000313" key="3">
    <source>
        <dbReference type="Proteomes" id="UP000198701"/>
    </source>
</evidence>
<dbReference type="Pfam" id="PF07883">
    <property type="entry name" value="Cupin_2"/>
    <property type="match status" value="1"/>
</dbReference>
<dbReference type="STRING" id="386301.SAMN05216282_11741"/>
<sequence>MIDGLADAGEVTPEESLGARIREFRLARRISLRALALLAHTSPGFLSQLERGQANASVGTLRKLADGLGITLPDLFTDDDVTRPKVLRREHRPEIHTSNLTSKYLLSQKPLRNLEVYVADFLPGGNSGDAYTHGDVQEMLVVISGSVTLELAGAEYQLNRGDSAEYRTSTLHSVRNTSAEPAEVMWIISPPTLGAP</sequence>
<evidence type="ECO:0000313" key="2">
    <source>
        <dbReference type="EMBL" id="SDK90108.1"/>
    </source>
</evidence>
<dbReference type="Proteomes" id="UP000198701">
    <property type="component" value="Unassembled WGS sequence"/>
</dbReference>
<dbReference type="RefSeq" id="WP_092324415.1">
    <property type="nucleotide sequence ID" value="NZ_FNFU01000017.1"/>
</dbReference>
<protein>
    <submittedName>
        <fullName evidence="2">Transcriptional regulator, XRE family with cupin sensor</fullName>
    </submittedName>
</protein>
<dbReference type="GO" id="GO:0003677">
    <property type="term" value="F:DNA binding"/>
    <property type="evidence" value="ECO:0007669"/>
    <property type="project" value="UniProtKB-KW"/>
</dbReference>
<proteinExistence type="predicted"/>
<dbReference type="Gene3D" id="1.10.260.40">
    <property type="entry name" value="lambda repressor-like DNA-binding domains"/>
    <property type="match status" value="1"/>
</dbReference>
<dbReference type="SMART" id="SM00530">
    <property type="entry name" value="HTH_XRE"/>
    <property type="match status" value="1"/>
</dbReference>
<keyword evidence="1" id="KW-0238">DNA-binding</keyword>
<dbReference type="InterPro" id="IPR001387">
    <property type="entry name" value="Cro/C1-type_HTH"/>
</dbReference>
<dbReference type="Gene3D" id="2.60.120.10">
    <property type="entry name" value="Jelly Rolls"/>
    <property type="match status" value="1"/>
</dbReference>
<reference evidence="2 3" key="1">
    <citation type="submission" date="2016-10" db="EMBL/GenBank/DDBJ databases">
        <authorList>
            <person name="de Groot N.N."/>
        </authorList>
    </citation>
    <scope>NUCLEOTIDE SEQUENCE [LARGE SCALE GENOMIC DNA]</scope>
    <source>
        <strain evidence="2 3">CGMCC 1.5382</strain>
    </source>
</reference>
<dbReference type="CDD" id="cd02209">
    <property type="entry name" value="cupin_XRE_C"/>
    <property type="match status" value="1"/>
</dbReference>